<keyword evidence="1 9" id="KW-0547">Nucleotide-binding</keyword>
<keyword evidence="5" id="KW-0413">Isomerase</keyword>
<dbReference type="RefSeq" id="WP_109625763.1">
    <property type="nucleotide sequence ID" value="NZ_JANKBI010000008.1"/>
</dbReference>
<comment type="caution">
    <text evidence="11">The sequence shown here is derived from an EMBL/GenBank/DDBJ whole genome shotgun (WGS) entry which is preliminary data.</text>
</comment>
<dbReference type="InterPro" id="IPR027417">
    <property type="entry name" value="P-loop_NTPase"/>
</dbReference>
<evidence type="ECO:0000256" key="1">
    <source>
        <dbReference type="ARBA" id="ARBA00022741"/>
    </source>
</evidence>
<dbReference type="SUPFAM" id="SSF52540">
    <property type="entry name" value="P-loop containing nucleoside triphosphate hydrolases"/>
    <property type="match status" value="1"/>
</dbReference>
<evidence type="ECO:0000256" key="5">
    <source>
        <dbReference type="ARBA" id="ARBA00023235"/>
    </source>
</evidence>
<dbReference type="EC" id="5.6.2.4" evidence="7"/>
<reference evidence="11 12" key="1">
    <citation type="submission" date="2018-05" db="EMBL/GenBank/DDBJ databases">
        <authorList>
            <person name="Goeker M."/>
            <person name="Huntemann M."/>
            <person name="Clum A."/>
            <person name="Pillay M."/>
            <person name="Palaniappan K."/>
            <person name="Varghese N."/>
            <person name="Mikhailova N."/>
            <person name="Stamatis D."/>
            <person name="Reddy T."/>
            <person name="Daum C."/>
            <person name="Shapiro N."/>
            <person name="Ivanova N."/>
            <person name="Kyrpides N."/>
            <person name="Woyke T."/>
        </authorList>
    </citation>
    <scope>NUCLEOTIDE SEQUENCE [LARGE SCALE GENOMIC DNA]</scope>
    <source>
        <strain evidence="11 12">DSM 26524</strain>
    </source>
</reference>
<protein>
    <recommendedName>
        <fullName evidence="7">DNA 3'-5' helicase</fullName>
        <ecNumber evidence="7">5.6.2.4</ecNumber>
    </recommendedName>
</protein>
<dbReference type="Proteomes" id="UP000245412">
    <property type="component" value="Unassembled WGS sequence"/>
</dbReference>
<name>A0AB73T648_9FIRM</name>
<keyword evidence="12" id="KW-1185">Reference proteome</keyword>
<proteinExistence type="predicted"/>
<sequence>MIKKPTEEQISILEQNGNVVVTARPGSGKTYTVVEKIGLVLKELPDYKGIIAISFTNKASDELKSRCKQRGIEHKNSFFGTIDKFYISQIIIPFASHLTYTLPEYEVVNSSESDPIYSGLFGMGSDVTNDQEILLLESLKNGKIFLDVSGETALYIMKKVPGALQYIKSRYVSVFIDEYQDCGQIQHDIFIMLCESGLIGVAVGDINQAIYGFSNRFPKYLLSLIGREDFKHYELSVNHRCHPSIAEYSLCLFDASKQIQEDKRVFRVCVEGSEREIAKKIDQKLQAIKKTYEVVSNNQVAILCRGNGTIHFLDTVLKTKHKVFSESPLDKDNSNWGRIFCELLNARFDKSIYAVDYAEKLFSEEIEPDRYRKALEVCHKIFSCPFGEMINVIDNFIEIAELVYPKGYNAGTVALLKHVLSDSTALNSYVPAAEDELNIMTLHKSKGLEFNIVFHMDMYKYIISDEYGTADEIEQLLNLHYVGITRAKDACFIMNGTQRYRSRQNDFYKAYPSSFLLKDGLQERRRELRW</sequence>
<keyword evidence="4 9" id="KW-0067">ATP-binding</keyword>
<evidence type="ECO:0000256" key="6">
    <source>
        <dbReference type="ARBA" id="ARBA00034617"/>
    </source>
</evidence>
<evidence type="ECO:0000256" key="8">
    <source>
        <dbReference type="ARBA" id="ARBA00048988"/>
    </source>
</evidence>
<organism evidence="11 12">
    <name type="scientific">Murimonas intestini</name>
    <dbReference type="NCBI Taxonomy" id="1337051"/>
    <lineage>
        <taxon>Bacteria</taxon>
        <taxon>Bacillati</taxon>
        <taxon>Bacillota</taxon>
        <taxon>Clostridia</taxon>
        <taxon>Lachnospirales</taxon>
        <taxon>Lachnospiraceae</taxon>
        <taxon>Murimonas</taxon>
    </lineage>
</organism>
<dbReference type="GO" id="GO:0000725">
    <property type="term" value="P:recombinational repair"/>
    <property type="evidence" value="ECO:0007669"/>
    <property type="project" value="TreeGrafter"/>
</dbReference>
<evidence type="ECO:0000313" key="11">
    <source>
        <dbReference type="EMBL" id="PWJ76612.1"/>
    </source>
</evidence>
<keyword evidence="2 9" id="KW-0378">Hydrolase</keyword>
<comment type="catalytic activity">
    <reaction evidence="6">
        <text>Couples ATP hydrolysis with the unwinding of duplex DNA by translocating in the 3'-5' direction.</text>
        <dbReference type="EC" id="5.6.2.4"/>
    </reaction>
</comment>
<evidence type="ECO:0000256" key="7">
    <source>
        <dbReference type="ARBA" id="ARBA00034808"/>
    </source>
</evidence>
<dbReference type="Pfam" id="PF13245">
    <property type="entry name" value="AAA_19"/>
    <property type="match status" value="1"/>
</dbReference>
<dbReference type="Gene3D" id="3.40.50.300">
    <property type="entry name" value="P-loop containing nucleotide triphosphate hydrolases"/>
    <property type="match status" value="2"/>
</dbReference>
<dbReference type="PANTHER" id="PTHR11070:SF67">
    <property type="entry name" value="DNA 3'-5' HELICASE"/>
    <property type="match status" value="1"/>
</dbReference>
<dbReference type="EMBL" id="QGGY01000004">
    <property type="protein sequence ID" value="PWJ76612.1"/>
    <property type="molecule type" value="Genomic_DNA"/>
</dbReference>
<dbReference type="InterPro" id="IPR014016">
    <property type="entry name" value="UvrD-like_ATP-bd"/>
</dbReference>
<dbReference type="GO" id="GO:0005524">
    <property type="term" value="F:ATP binding"/>
    <property type="evidence" value="ECO:0007669"/>
    <property type="project" value="UniProtKB-UniRule"/>
</dbReference>
<dbReference type="GO" id="GO:0003677">
    <property type="term" value="F:DNA binding"/>
    <property type="evidence" value="ECO:0007669"/>
    <property type="project" value="InterPro"/>
</dbReference>
<evidence type="ECO:0000256" key="2">
    <source>
        <dbReference type="ARBA" id="ARBA00022801"/>
    </source>
</evidence>
<dbReference type="Pfam" id="PF13361">
    <property type="entry name" value="UvrD_C"/>
    <property type="match status" value="1"/>
</dbReference>
<feature type="binding site" evidence="9">
    <location>
        <begin position="23"/>
        <end position="30"/>
    </location>
    <ligand>
        <name>ATP</name>
        <dbReference type="ChEBI" id="CHEBI:30616"/>
    </ligand>
</feature>
<gene>
    <name evidence="11" type="ORF">C7383_10457</name>
</gene>
<dbReference type="AlphaFoldDB" id="A0AB73T648"/>
<accession>A0AB73T648</accession>
<comment type="catalytic activity">
    <reaction evidence="8">
        <text>ATP + H2O = ADP + phosphate + H(+)</text>
        <dbReference type="Rhea" id="RHEA:13065"/>
        <dbReference type="ChEBI" id="CHEBI:15377"/>
        <dbReference type="ChEBI" id="CHEBI:15378"/>
        <dbReference type="ChEBI" id="CHEBI:30616"/>
        <dbReference type="ChEBI" id="CHEBI:43474"/>
        <dbReference type="ChEBI" id="CHEBI:456216"/>
        <dbReference type="EC" id="5.6.2.4"/>
    </reaction>
</comment>
<dbReference type="GO" id="GO:0005829">
    <property type="term" value="C:cytosol"/>
    <property type="evidence" value="ECO:0007669"/>
    <property type="project" value="TreeGrafter"/>
</dbReference>
<dbReference type="InterPro" id="IPR000212">
    <property type="entry name" value="DNA_helicase_UvrD/REP"/>
</dbReference>
<dbReference type="GO" id="GO:0043138">
    <property type="term" value="F:3'-5' DNA helicase activity"/>
    <property type="evidence" value="ECO:0007669"/>
    <property type="project" value="UniProtKB-EC"/>
</dbReference>
<feature type="domain" description="UvrD-like helicase ATP-binding" evidence="10">
    <location>
        <begin position="2"/>
        <end position="242"/>
    </location>
</feature>
<evidence type="ECO:0000256" key="9">
    <source>
        <dbReference type="PROSITE-ProRule" id="PRU00560"/>
    </source>
</evidence>
<dbReference type="PANTHER" id="PTHR11070">
    <property type="entry name" value="UVRD / RECB / PCRA DNA HELICASE FAMILY MEMBER"/>
    <property type="match status" value="1"/>
</dbReference>
<evidence type="ECO:0000256" key="4">
    <source>
        <dbReference type="ARBA" id="ARBA00022840"/>
    </source>
</evidence>
<evidence type="ECO:0000313" key="12">
    <source>
        <dbReference type="Proteomes" id="UP000245412"/>
    </source>
</evidence>
<dbReference type="InterPro" id="IPR014017">
    <property type="entry name" value="DNA_helicase_UvrD-like_C"/>
</dbReference>
<keyword evidence="3 9" id="KW-0347">Helicase</keyword>
<dbReference type="PROSITE" id="PS51198">
    <property type="entry name" value="UVRD_HELICASE_ATP_BIND"/>
    <property type="match status" value="1"/>
</dbReference>
<evidence type="ECO:0000259" key="10">
    <source>
        <dbReference type="PROSITE" id="PS51198"/>
    </source>
</evidence>
<evidence type="ECO:0000256" key="3">
    <source>
        <dbReference type="ARBA" id="ARBA00022806"/>
    </source>
</evidence>
<dbReference type="GO" id="GO:0016787">
    <property type="term" value="F:hydrolase activity"/>
    <property type="evidence" value="ECO:0007669"/>
    <property type="project" value="UniProtKB-UniRule"/>
</dbReference>